<organism evidence="13 14">
    <name type="scientific">Candidatus Lambdaproteobacteria bacterium RIFOXYD2_FULL_56_26</name>
    <dbReference type="NCBI Taxonomy" id="1817773"/>
    <lineage>
        <taxon>Bacteria</taxon>
        <taxon>Pseudomonadati</taxon>
        <taxon>Pseudomonadota</taxon>
        <taxon>Candidatus Lambdaproteobacteria</taxon>
    </lineage>
</organism>
<keyword evidence="4 12" id="KW-0812">Transmembrane</keyword>
<evidence type="ECO:0000313" key="13">
    <source>
        <dbReference type="EMBL" id="OGG99722.1"/>
    </source>
</evidence>
<protein>
    <recommendedName>
        <fullName evidence="12">Fluoride-specific ion channel FluC</fullName>
    </recommendedName>
</protein>
<evidence type="ECO:0000256" key="12">
    <source>
        <dbReference type="HAMAP-Rule" id="MF_00454"/>
    </source>
</evidence>
<evidence type="ECO:0000256" key="8">
    <source>
        <dbReference type="ARBA" id="ARBA00023136"/>
    </source>
</evidence>
<keyword evidence="12" id="KW-0479">Metal-binding</keyword>
<comment type="caution">
    <text evidence="13">The sequence shown here is derived from an EMBL/GenBank/DDBJ whole genome shotgun (WGS) entry which is preliminary data.</text>
</comment>
<feature type="transmembrane region" description="Helical" evidence="12">
    <location>
        <begin position="28"/>
        <end position="56"/>
    </location>
</feature>
<keyword evidence="8 12" id="KW-0472">Membrane</keyword>
<keyword evidence="7 12" id="KW-0406">Ion transport</keyword>
<evidence type="ECO:0000256" key="5">
    <source>
        <dbReference type="ARBA" id="ARBA00022989"/>
    </source>
</evidence>
<dbReference type="EMBL" id="MFNF01000055">
    <property type="protein sequence ID" value="OGG99722.1"/>
    <property type="molecule type" value="Genomic_DNA"/>
</dbReference>
<evidence type="ECO:0000313" key="14">
    <source>
        <dbReference type="Proteomes" id="UP000177583"/>
    </source>
</evidence>
<keyword evidence="9 12" id="KW-0407">Ion channel</keyword>
<evidence type="ECO:0000256" key="2">
    <source>
        <dbReference type="ARBA" id="ARBA00022475"/>
    </source>
</evidence>
<dbReference type="GO" id="GO:0140114">
    <property type="term" value="P:cellular detoxification of fluoride"/>
    <property type="evidence" value="ECO:0007669"/>
    <property type="project" value="UniProtKB-UniRule"/>
</dbReference>
<dbReference type="GO" id="GO:0005886">
    <property type="term" value="C:plasma membrane"/>
    <property type="evidence" value="ECO:0007669"/>
    <property type="project" value="UniProtKB-SubCell"/>
</dbReference>
<feature type="binding site" evidence="12">
    <location>
        <position position="76"/>
    </location>
    <ligand>
        <name>Na(+)</name>
        <dbReference type="ChEBI" id="CHEBI:29101"/>
        <note>structural</note>
    </ligand>
</feature>
<reference evidence="13 14" key="1">
    <citation type="journal article" date="2016" name="Nat. Commun.">
        <title>Thousands of microbial genomes shed light on interconnected biogeochemical processes in an aquifer system.</title>
        <authorList>
            <person name="Anantharaman K."/>
            <person name="Brown C.T."/>
            <person name="Hug L.A."/>
            <person name="Sharon I."/>
            <person name="Castelle C.J."/>
            <person name="Probst A.J."/>
            <person name="Thomas B.C."/>
            <person name="Singh A."/>
            <person name="Wilkins M.J."/>
            <person name="Karaoz U."/>
            <person name="Brodie E.L."/>
            <person name="Williams K.H."/>
            <person name="Hubbard S.S."/>
            <person name="Banfield J.F."/>
        </authorList>
    </citation>
    <scope>NUCLEOTIDE SEQUENCE [LARGE SCALE GENOMIC DNA]</scope>
</reference>
<evidence type="ECO:0000256" key="11">
    <source>
        <dbReference type="ARBA" id="ARBA00035585"/>
    </source>
</evidence>
<dbReference type="PANTHER" id="PTHR28259:SF1">
    <property type="entry name" value="FLUORIDE EXPORT PROTEIN 1-RELATED"/>
    <property type="match status" value="1"/>
</dbReference>
<name>A0A1F6GNM4_9PROT</name>
<feature type="binding site" evidence="12">
    <location>
        <position position="79"/>
    </location>
    <ligand>
        <name>Na(+)</name>
        <dbReference type="ChEBI" id="CHEBI:29101"/>
        <note>structural</note>
    </ligand>
</feature>
<keyword evidence="2 12" id="KW-1003">Cell membrane</keyword>
<evidence type="ECO:0000256" key="10">
    <source>
        <dbReference type="ARBA" id="ARBA00035120"/>
    </source>
</evidence>
<accession>A0A1F6GNM4</accession>
<proteinExistence type="inferred from homology"/>
<dbReference type="InterPro" id="IPR003691">
    <property type="entry name" value="FluC"/>
</dbReference>
<evidence type="ECO:0000256" key="6">
    <source>
        <dbReference type="ARBA" id="ARBA00023053"/>
    </source>
</evidence>
<evidence type="ECO:0000256" key="1">
    <source>
        <dbReference type="ARBA" id="ARBA00004651"/>
    </source>
</evidence>
<keyword evidence="3" id="KW-0997">Cell inner membrane</keyword>
<gene>
    <name evidence="12" type="primary">fluC</name>
    <name evidence="12" type="synonym">crcB</name>
    <name evidence="13" type="ORF">A2557_06165</name>
</gene>
<comment type="activity regulation">
    <text evidence="12">Na(+) is not transported, but it plays an essential structural role and its presence is essential for fluoride channel function.</text>
</comment>
<comment type="subcellular location">
    <subcellularLocation>
        <location evidence="1 12">Cell membrane</location>
        <topology evidence="1 12">Multi-pass membrane protein</topology>
    </subcellularLocation>
</comment>
<dbReference type="HAMAP" id="MF_00454">
    <property type="entry name" value="FluC"/>
    <property type="match status" value="1"/>
</dbReference>
<comment type="similarity">
    <text evidence="10 12">Belongs to the fluoride channel Fluc/FEX (TC 1.A.43) family.</text>
</comment>
<evidence type="ECO:0000256" key="9">
    <source>
        <dbReference type="ARBA" id="ARBA00023303"/>
    </source>
</evidence>
<dbReference type="PANTHER" id="PTHR28259">
    <property type="entry name" value="FLUORIDE EXPORT PROTEIN 1-RELATED"/>
    <property type="match status" value="1"/>
</dbReference>
<dbReference type="Pfam" id="PF02537">
    <property type="entry name" value="CRCB"/>
    <property type="match status" value="1"/>
</dbReference>
<keyword evidence="6 12" id="KW-0915">Sodium</keyword>
<dbReference type="GO" id="GO:0062054">
    <property type="term" value="F:fluoride channel activity"/>
    <property type="evidence" value="ECO:0007669"/>
    <property type="project" value="UniProtKB-UniRule"/>
</dbReference>
<dbReference type="Proteomes" id="UP000177583">
    <property type="component" value="Unassembled WGS sequence"/>
</dbReference>
<evidence type="ECO:0000256" key="4">
    <source>
        <dbReference type="ARBA" id="ARBA00022692"/>
    </source>
</evidence>
<feature type="transmembrane region" description="Helical" evidence="12">
    <location>
        <begin position="68"/>
        <end position="92"/>
    </location>
</feature>
<keyword evidence="5 12" id="KW-1133">Transmembrane helix</keyword>
<evidence type="ECO:0000256" key="7">
    <source>
        <dbReference type="ARBA" id="ARBA00023065"/>
    </source>
</evidence>
<dbReference type="AlphaFoldDB" id="A0A1F6GNM4"/>
<sequence>MVQILVIGLGGALGTVARFLLTNWANRLFPTAFVALGTLLVNGLGCLLIGLIAALFQARGMAGSAGWMFLITGVLGGLTTFSTFGLESFYFFKAGMTLNGIANLVAQLVLGLLMVYAGDRLGRIWL</sequence>
<comment type="function">
    <text evidence="12">Fluoride-specific ion channel. Important for reducing fluoride concentration in the cell, thus reducing its toxicity.</text>
</comment>
<keyword evidence="12" id="KW-0813">Transport</keyword>
<evidence type="ECO:0000256" key="3">
    <source>
        <dbReference type="ARBA" id="ARBA00022519"/>
    </source>
</evidence>
<comment type="catalytic activity">
    <reaction evidence="11">
        <text>fluoride(in) = fluoride(out)</text>
        <dbReference type="Rhea" id="RHEA:76159"/>
        <dbReference type="ChEBI" id="CHEBI:17051"/>
    </reaction>
    <physiologicalReaction direction="left-to-right" evidence="11">
        <dbReference type="Rhea" id="RHEA:76160"/>
    </physiologicalReaction>
</comment>
<feature type="transmembrane region" description="Helical" evidence="12">
    <location>
        <begin position="98"/>
        <end position="117"/>
    </location>
</feature>
<dbReference type="GO" id="GO:0046872">
    <property type="term" value="F:metal ion binding"/>
    <property type="evidence" value="ECO:0007669"/>
    <property type="project" value="UniProtKB-KW"/>
</dbReference>